<reference evidence="17" key="1">
    <citation type="journal article" date="2021" name="Front. Microbiol.">
        <title>Comprehensive Comparative Genomics and Phenotyping of Methylobacterium Species.</title>
        <authorList>
            <person name="Alessa O."/>
            <person name="Ogura Y."/>
            <person name="Fujitani Y."/>
            <person name="Takami H."/>
            <person name="Hayashi T."/>
            <person name="Sahin N."/>
            <person name="Tani A."/>
        </authorList>
    </citation>
    <scope>NUCLEOTIDE SEQUENCE</scope>
    <source>
        <strain evidence="17">DSM 23632</strain>
    </source>
</reference>
<evidence type="ECO:0000256" key="2">
    <source>
        <dbReference type="ARBA" id="ARBA00004050"/>
    </source>
</evidence>
<dbReference type="RefSeq" id="WP_238184202.1">
    <property type="nucleotide sequence ID" value="NZ_BPRB01000234.1"/>
</dbReference>
<keyword evidence="9" id="KW-0349">Heme</keyword>
<dbReference type="SUPFAM" id="SSF81343">
    <property type="entry name" value="Fumarate reductase respiratory complex transmembrane subunits"/>
    <property type="match status" value="1"/>
</dbReference>
<evidence type="ECO:0000256" key="3">
    <source>
        <dbReference type="ARBA" id="ARBA00004141"/>
    </source>
</evidence>
<evidence type="ECO:0000256" key="4">
    <source>
        <dbReference type="ARBA" id="ARBA00005163"/>
    </source>
</evidence>
<feature type="transmembrane region" description="Helical" evidence="16">
    <location>
        <begin position="61"/>
        <end position="83"/>
    </location>
</feature>
<organism evidence="17 18">
    <name type="scientific">Methylobacterium trifolii</name>
    <dbReference type="NCBI Taxonomy" id="1003092"/>
    <lineage>
        <taxon>Bacteria</taxon>
        <taxon>Pseudomonadati</taxon>
        <taxon>Pseudomonadota</taxon>
        <taxon>Alphaproteobacteria</taxon>
        <taxon>Hyphomicrobiales</taxon>
        <taxon>Methylobacteriaceae</taxon>
        <taxon>Methylobacterium</taxon>
    </lineage>
</organism>
<evidence type="ECO:0000256" key="7">
    <source>
        <dbReference type="ARBA" id="ARBA00022448"/>
    </source>
</evidence>
<evidence type="ECO:0000256" key="15">
    <source>
        <dbReference type="ARBA" id="ARBA00023136"/>
    </source>
</evidence>
<feature type="transmembrane region" description="Helical" evidence="16">
    <location>
        <begin position="104"/>
        <end position="126"/>
    </location>
</feature>
<comment type="cofactor">
    <cofactor evidence="1">
        <name>heme</name>
        <dbReference type="ChEBI" id="CHEBI:30413"/>
    </cofactor>
</comment>
<evidence type="ECO:0000256" key="5">
    <source>
        <dbReference type="ARBA" id="ARBA00011558"/>
    </source>
</evidence>
<dbReference type="InterPro" id="IPR034804">
    <property type="entry name" value="SQR/QFR_C/D"/>
</dbReference>
<evidence type="ECO:0000256" key="12">
    <source>
        <dbReference type="ARBA" id="ARBA00022982"/>
    </source>
</evidence>
<comment type="subunit">
    <text evidence="5">Part of an enzyme complex containing four subunits: a flavoprotein, an iron-sulfur protein, plus two membrane-anchoring proteins, SdhC and SdhD.</text>
</comment>
<evidence type="ECO:0000256" key="1">
    <source>
        <dbReference type="ARBA" id="ARBA00001971"/>
    </source>
</evidence>
<dbReference type="InterPro" id="IPR000701">
    <property type="entry name" value="SuccDH_FuR_B_TM-su"/>
</dbReference>
<evidence type="ECO:0000313" key="17">
    <source>
        <dbReference type="EMBL" id="GJE61642.1"/>
    </source>
</evidence>
<accession>A0ABQ4U5H6</accession>
<keyword evidence="8" id="KW-0816">Tricarboxylic acid cycle</keyword>
<dbReference type="InterPro" id="IPR014312">
    <property type="entry name" value="Succ_DH_anchor"/>
</dbReference>
<protein>
    <recommendedName>
        <fullName evidence="6">Succinate dehydrogenase hydrophobic membrane anchor subunit</fullName>
    </recommendedName>
</protein>
<comment type="function">
    <text evidence="2">Membrane-anchoring subunit of succinate dehydrogenase (SDH).</text>
</comment>
<evidence type="ECO:0000256" key="11">
    <source>
        <dbReference type="ARBA" id="ARBA00022723"/>
    </source>
</evidence>
<comment type="caution">
    <text evidence="17">The sequence shown here is derived from an EMBL/GenBank/DDBJ whole genome shotgun (WGS) entry which is preliminary data.</text>
</comment>
<evidence type="ECO:0000256" key="8">
    <source>
        <dbReference type="ARBA" id="ARBA00022532"/>
    </source>
</evidence>
<proteinExistence type="predicted"/>
<dbReference type="CDD" id="cd03495">
    <property type="entry name" value="SQR_TypeC_SdhD_like"/>
    <property type="match status" value="1"/>
</dbReference>
<evidence type="ECO:0000256" key="13">
    <source>
        <dbReference type="ARBA" id="ARBA00022989"/>
    </source>
</evidence>
<keyword evidence="15 16" id="KW-0472">Membrane</keyword>
<evidence type="ECO:0000256" key="16">
    <source>
        <dbReference type="SAM" id="Phobius"/>
    </source>
</evidence>
<dbReference type="EMBL" id="BPRB01000234">
    <property type="protein sequence ID" value="GJE61642.1"/>
    <property type="molecule type" value="Genomic_DNA"/>
</dbReference>
<dbReference type="NCBIfam" id="TIGR02968">
    <property type="entry name" value="succ_dehyd_anc"/>
    <property type="match status" value="1"/>
</dbReference>
<keyword evidence="18" id="KW-1185">Reference proteome</keyword>
<keyword evidence="13 16" id="KW-1133">Transmembrane helix</keyword>
<evidence type="ECO:0000256" key="14">
    <source>
        <dbReference type="ARBA" id="ARBA00023004"/>
    </source>
</evidence>
<sequence>MADTHRTSIRTPRARVRGLGVAGHGAGHWWQQRVTAAANAVLMLAFVVIVARMSGRTYPEAVALVSNPIVAIVLVLAVASVAIHMRIGMQVVIEDYVHAPGLKVAALFANNSYAVVVAVACIYAILRVGLGQPV</sequence>
<evidence type="ECO:0000313" key="18">
    <source>
        <dbReference type="Proteomes" id="UP001055057"/>
    </source>
</evidence>
<keyword evidence="14" id="KW-0408">Iron</keyword>
<dbReference type="Pfam" id="PF01127">
    <property type="entry name" value="Sdh_cyt"/>
    <property type="match status" value="1"/>
</dbReference>
<feature type="transmembrane region" description="Helical" evidence="16">
    <location>
        <begin position="36"/>
        <end position="55"/>
    </location>
</feature>
<evidence type="ECO:0000256" key="10">
    <source>
        <dbReference type="ARBA" id="ARBA00022692"/>
    </source>
</evidence>
<name>A0ABQ4U5H6_9HYPH</name>
<dbReference type="Proteomes" id="UP001055057">
    <property type="component" value="Unassembled WGS sequence"/>
</dbReference>
<keyword evidence="10 16" id="KW-0812">Transmembrane</keyword>
<evidence type="ECO:0000256" key="9">
    <source>
        <dbReference type="ARBA" id="ARBA00022617"/>
    </source>
</evidence>
<gene>
    <name evidence="17" type="ORF">MPOCJGCO_3765</name>
</gene>
<comment type="subcellular location">
    <subcellularLocation>
        <location evidence="3">Membrane</location>
        <topology evidence="3">Multi-pass membrane protein</topology>
    </subcellularLocation>
</comment>
<evidence type="ECO:0000256" key="6">
    <source>
        <dbReference type="ARBA" id="ARBA00019425"/>
    </source>
</evidence>
<reference evidence="17" key="2">
    <citation type="submission" date="2021-08" db="EMBL/GenBank/DDBJ databases">
        <authorList>
            <person name="Tani A."/>
            <person name="Ola A."/>
            <person name="Ogura Y."/>
            <person name="Katsura K."/>
            <person name="Hayashi T."/>
        </authorList>
    </citation>
    <scope>NUCLEOTIDE SEQUENCE</scope>
    <source>
        <strain evidence="17">DSM 23632</strain>
    </source>
</reference>
<comment type="pathway">
    <text evidence="4">Carbohydrate metabolism; tricarboxylic acid cycle.</text>
</comment>
<keyword evidence="11" id="KW-0479">Metal-binding</keyword>
<keyword evidence="12" id="KW-0249">Electron transport</keyword>
<keyword evidence="7" id="KW-0813">Transport</keyword>
<dbReference type="Gene3D" id="1.20.1300.10">
    <property type="entry name" value="Fumarate reductase/succinate dehydrogenase, transmembrane subunit"/>
    <property type="match status" value="1"/>
</dbReference>